<evidence type="ECO:0000256" key="3">
    <source>
        <dbReference type="ARBA" id="ARBA00011245"/>
    </source>
</evidence>
<gene>
    <name evidence="9" type="ORF">DCAR_012249</name>
    <name evidence="10" type="ORF">DCAR_0313873</name>
</gene>
<dbReference type="PANTHER" id="PTHR11306">
    <property type="entry name" value="NIEMANN PICK TYPE C2 PROTEIN NPC2-RELATED"/>
    <property type="match status" value="1"/>
</dbReference>
<comment type="function">
    <text evidence="1">Catalyzes the intermembrane transfer of phosphatidylglycerol and phosphatidylinositol.</text>
</comment>
<dbReference type="CDD" id="cd00917">
    <property type="entry name" value="PG-PI_TP"/>
    <property type="match status" value="1"/>
</dbReference>
<dbReference type="GO" id="GO:0032934">
    <property type="term" value="F:sterol binding"/>
    <property type="evidence" value="ECO:0007669"/>
    <property type="project" value="InterPro"/>
</dbReference>
<evidence type="ECO:0000313" key="11">
    <source>
        <dbReference type="Proteomes" id="UP000077755"/>
    </source>
</evidence>
<evidence type="ECO:0000256" key="1">
    <source>
        <dbReference type="ARBA" id="ARBA00002053"/>
    </source>
</evidence>
<evidence type="ECO:0000313" key="10">
    <source>
        <dbReference type="EMBL" id="WOG94577.1"/>
    </source>
</evidence>
<dbReference type="InterPro" id="IPR003172">
    <property type="entry name" value="ML_dom"/>
</dbReference>
<name>A0A162AN40_DAUCS</name>
<evidence type="ECO:0000259" key="8">
    <source>
        <dbReference type="SMART" id="SM00737"/>
    </source>
</evidence>
<keyword evidence="11" id="KW-1185">Reference proteome</keyword>
<accession>A0A162AN40</accession>
<evidence type="ECO:0000256" key="2">
    <source>
        <dbReference type="ARBA" id="ARBA00006370"/>
    </source>
</evidence>
<organism evidence="9">
    <name type="scientific">Daucus carota subsp. sativus</name>
    <name type="common">Carrot</name>
    <dbReference type="NCBI Taxonomy" id="79200"/>
    <lineage>
        <taxon>Eukaryota</taxon>
        <taxon>Viridiplantae</taxon>
        <taxon>Streptophyta</taxon>
        <taxon>Embryophyta</taxon>
        <taxon>Tracheophyta</taxon>
        <taxon>Spermatophyta</taxon>
        <taxon>Magnoliopsida</taxon>
        <taxon>eudicotyledons</taxon>
        <taxon>Gunneridae</taxon>
        <taxon>Pentapetalae</taxon>
        <taxon>asterids</taxon>
        <taxon>campanulids</taxon>
        <taxon>Apiales</taxon>
        <taxon>Apiaceae</taxon>
        <taxon>Apioideae</taxon>
        <taxon>Scandiceae</taxon>
        <taxon>Daucinae</taxon>
        <taxon>Daucus</taxon>
        <taxon>Daucus sect. Daucus</taxon>
    </lineage>
</organism>
<reference evidence="10" key="2">
    <citation type="submission" date="2022-03" db="EMBL/GenBank/DDBJ databases">
        <title>Draft title - Genomic analysis of global carrot germplasm unveils the trajectory of domestication and the origin of high carotenoid orange carrot.</title>
        <authorList>
            <person name="Iorizzo M."/>
            <person name="Ellison S."/>
            <person name="Senalik D."/>
            <person name="Macko-Podgorni A."/>
            <person name="Grzebelus D."/>
            <person name="Bostan H."/>
            <person name="Rolling W."/>
            <person name="Curaba J."/>
            <person name="Simon P."/>
        </authorList>
    </citation>
    <scope>NUCLEOTIDE SEQUENCE</scope>
    <source>
        <tissue evidence="10">Leaf</tissue>
    </source>
</reference>
<evidence type="ECO:0000313" key="9">
    <source>
        <dbReference type="EMBL" id="KZN03493.1"/>
    </source>
</evidence>
<evidence type="ECO:0000256" key="7">
    <source>
        <dbReference type="SAM" id="SignalP"/>
    </source>
</evidence>
<comment type="similarity">
    <text evidence="2">Belongs to the NPC2 family.</text>
</comment>
<dbReference type="InterPro" id="IPR014756">
    <property type="entry name" value="Ig_E-set"/>
</dbReference>
<dbReference type="FunFam" id="2.60.40.770:FF:000002">
    <property type="entry name" value="putative phosphatidylglycerol/phosphatidylinositol transfer protein DDB_G0282179"/>
    <property type="match status" value="1"/>
</dbReference>
<dbReference type="AlphaFoldDB" id="A0A162AN40"/>
<evidence type="ECO:0000256" key="6">
    <source>
        <dbReference type="ARBA" id="ARBA00023055"/>
    </source>
</evidence>
<dbReference type="InterPro" id="IPR039670">
    <property type="entry name" value="NPC2-like"/>
</dbReference>
<dbReference type="InterPro" id="IPR033917">
    <property type="entry name" value="ML_PG-PI_TP"/>
</dbReference>
<feature type="signal peptide" evidence="7">
    <location>
        <begin position="1"/>
        <end position="28"/>
    </location>
</feature>
<dbReference type="PANTHER" id="PTHR11306:SF0">
    <property type="entry name" value="PHOSPHATIDYLGLYCEROL_PHOSPHATIDYLINOSITOL TRANSFER PROTEIN"/>
    <property type="match status" value="1"/>
</dbReference>
<keyword evidence="4" id="KW-0813">Transport</keyword>
<evidence type="ECO:0000256" key="5">
    <source>
        <dbReference type="ARBA" id="ARBA00022729"/>
    </source>
</evidence>
<keyword evidence="6" id="KW-0445">Lipid transport</keyword>
<dbReference type="EMBL" id="LNRQ01000003">
    <property type="protein sequence ID" value="KZN03493.1"/>
    <property type="molecule type" value="Genomic_DNA"/>
</dbReference>
<dbReference type="KEGG" id="dcr:108210842"/>
<feature type="chain" id="PRO_5007831327" description="MD-2-related lipid-recognition domain-containing protein" evidence="7">
    <location>
        <begin position="29"/>
        <end position="159"/>
    </location>
</feature>
<dbReference type="Gramene" id="KZN03493">
    <property type="protein sequence ID" value="KZN03493"/>
    <property type="gene ID" value="DCAR_012249"/>
</dbReference>
<dbReference type="STRING" id="79200.A0A162AN40"/>
<dbReference type="SMART" id="SM00737">
    <property type="entry name" value="ML"/>
    <property type="match status" value="1"/>
</dbReference>
<evidence type="ECO:0000256" key="4">
    <source>
        <dbReference type="ARBA" id="ARBA00022448"/>
    </source>
</evidence>
<dbReference type="OMA" id="DFKYCDN"/>
<dbReference type="Gene3D" id="2.60.40.770">
    <property type="match status" value="1"/>
</dbReference>
<reference evidence="9" key="1">
    <citation type="journal article" date="2016" name="Nat. Genet.">
        <title>A high-quality carrot genome assembly provides new insights into carotenoid accumulation and asterid genome evolution.</title>
        <authorList>
            <person name="Iorizzo M."/>
            <person name="Ellison S."/>
            <person name="Senalik D."/>
            <person name="Zeng P."/>
            <person name="Satapoomin P."/>
            <person name="Huang J."/>
            <person name="Bowman M."/>
            <person name="Iovene M."/>
            <person name="Sanseverino W."/>
            <person name="Cavagnaro P."/>
            <person name="Yildiz M."/>
            <person name="Macko-Podgorni A."/>
            <person name="Moranska E."/>
            <person name="Grzebelus E."/>
            <person name="Grzebelus D."/>
            <person name="Ashrafi H."/>
            <person name="Zheng Z."/>
            <person name="Cheng S."/>
            <person name="Spooner D."/>
            <person name="Van Deynze A."/>
            <person name="Simon P."/>
        </authorList>
    </citation>
    <scope>NUCLEOTIDE SEQUENCE [LARGE SCALE GENOMIC DNA]</scope>
    <source>
        <tissue evidence="9">Leaf</tissue>
    </source>
</reference>
<dbReference type="SUPFAM" id="SSF81296">
    <property type="entry name" value="E set domains"/>
    <property type="match status" value="1"/>
</dbReference>
<proteinExistence type="inferred from homology"/>
<dbReference type="GO" id="GO:0032366">
    <property type="term" value="P:intracellular sterol transport"/>
    <property type="evidence" value="ECO:0007669"/>
    <property type="project" value="InterPro"/>
</dbReference>
<protein>
    <recommendedName>
        <fullName evidence="8">MD-2-related lipid-recognition domain-containing protein</fullName>
    </recommendedName>
</protein>
<keyword evidence="5 7" id="KW-0732">Signal</keyword>
<feature type="domain" description="MD-2-related lipid-recognition" evidence="8">
    <location>
        <begin position="33"/>
        <end position="148"/>
    </location>
</feature>
<sequence>MEANLQIKFTTCIFFAAVVSLMISPSLQSTTSVKYCDKKANYAVKVEGIDMIPFPIVSGQPATFKISASSGQAISGGKMSLQVLFLGISVHTESHDICEKSSCPISAGKFVLSHTQVLPGITPPGSYTLKMRMTDESNNQLTCISFNFKISSGSYDAAL</sequence>
<dbReference type="EMBL" id="CP093345">
    <property type="protein sequence ID" value="WOG94577.1"/>
    <property type="molecule type" value="Genomic_DNA"/>
</dbReference>
<dbReference type="Pfam" id="PF02221">
    <property type="entry name" value="E1_DerP2_DerF2"/>
    <property type="match status" value="1"/>
</dbReference>
<dbReference type="OrthoDB" id="6409159at2759"/>
<dbReference type="Proteomes" id="UP000077755">
    <property type="component" value="Chromosome 3"/>
</dbReference>
<comment type="subunit">
    <text evidence="3">Monomer.</text>
</comment>